<keyword evidence="6 7" id="KW-0472">Membrane</keyword>
<feature type="transmembrane region" description="Helical" evidence="7">
    <location>
        <begin position="454"/>
        <end position="473"/>
    </location>
</feature>
<organism evidence="9 10">
    <name type="scientific">Sporothrix stenoceras</name>
    <dbReference type="NCBI Taxonomy" id="5173"/>
    <lineage>
        <taxon>Eukaryota</taxon>
        <taxon>Fungi</taxon>
        <taxon>Dikarya</taxon>
        <taxon>Ascomycota</taxon>
        <taxon>Pezizomycotina</taxon>
        <taxon>Sordariomycetes</taxon>
        <taxon>Sordariomycetidae</taxon>
        <taxon>Ophiostomatales</taxon>
        <taxon>Ophiostomataceae</taxon>
        <taxon>Sporothrix</taxon>
    </lineage>
</organism>
<dbReference type="InterPro" id="IPR036259">
    <property type="entry name" value="MFS_trans_sf"/>
</dbReference>
<dbReference type="InterPro" id="IPR003663">
    <property type="entry name" value="Sugar/inositol_transpt"/>
</dbReference>
<evidence type="ECO:0000313" key="9">
    <source>
        <dbReference type="EMBL" id="KAL1889981.1"/>
    </source>
</evidence>
<protein>
    <recommendedName>
        <fullName evidence="8">Major facilitator superfamily (MFS) profile domain-containing protein</fullName>
    </recommendedName>
</protein>
<keyword evidence="3" id="KW-0813">Transport</keyword>
<dbReference type="Proteomes" id="UP001583186">
    <property type="component" value="Unassembled WGS sequence"/>
</dbReference>
<feature type="domain" description="Major facilitator superfamily (MFS) profile" evidence="8">
    <location>
        <begin position="22"/>
        <end position="477"/>
    </location>
</feature>
<evidence type="ECO:0000256" key="3">
    <source>
        <dbReference type="ARBA" id="ARBA00022448"/>
    </source>
</evidence>
<dbReference type="PANTHER" id="PTHR48022">
    <property type="entry name" value="PLASTIDIC GLUCOSE TRANSPORTER 4"/>
    <property type="match status" value="1"/>
</dbReference>
<reference evidence="9 10" key="1">
    <citation type="journal article" date="2024" name="IMA Fungus">
        <title>IMA Genome - F19 : A genome assembly and annotation guide to empower mycologists, including annotated draft genome sequences of Ceratocystis pirilliformis, Diaporthe australafricana, Fusarium ophioides, Paecilomyces lecythidis, and Sporothrix stenoceras.</title>
        <authorList>
            <person name="Aylward J."/>
            <person name="Wilson A.M."/>
            <person name="Visagie C.M."/>
            <person name="Spraker J."/>
            <person name="Barnes I."/>
            <person name="Buitendag C."/>
            <person name="Ceriani C."/>
            <person name="Del Mar Angel L."/>
            <person name="du Plessis D."/>
            <person name="Fuchs T."/>
            <person name="Gasser K."/>
            <person name="Kramer D."/>
            <person name="Li W."/>
            <person name="Munsamy K."/>
            <person name="Piso A."/>
            <person name="Price J.L."/>
            <person name="Sonnekus B."/>
            <person name="Thomas C."/>
            <person name="van der Nest A."/>
            <person name="van Dijk A."/>
            <person name="van Heerden A."/>
            <person name="van Vuuren N."/>
            <person name="Yilmaz N."/>
            <person name="Duong T.A."/>
            <person name="van der Merwe N.A."/>
            <person name="Wingfield M.J."/>
            <person name="Wingfield B.D."/>
        </authorList>
    </citation>
    <scope>NUCLEOTIDE SEQUENCE [LARGE SCALE GENOMIC DNA]</scope>
    <source>
        <strain evidence="9 10">CMW 5346</strain>
    </source>
</reference>
<feature type="transmembrane region" description="Helical" evidence="7">
    <location>
        <begin position="128"/>
        <end position="149"/>
    </location>
</feature>
<feature type="transmembrane region" description="Helical" evidence="7">
    <location>
        <begin position="193"/>
        <end position="214"/>
    </location>
</feature>
<evidence type="ECO:0000313" key="10">
    <source>
        <dbReference type="Proteomes" id="UP001583186"/>
    </source>
</evidence>
<evidence type="ECO:0000256" key="2">
    <source>
        <dbReference type="ARBA" id="ARBA00010992"/>
    </source>
</evidence>
<dbReference type="PRINTS" id="PR00171">
    <property type="entry name" value="SUGRTRNSPORT"/>
</dbReference>
<feature type="transmembrane region" description="Helical" evidence="7">
    <location>
        <begin position="22"/>
        <end position="45"/>
    </location>
</feature>
<feature type="transmembrane region" description="Helical" evidence="7">
    <location>
        <begin position="65"/>
        <end position="92"/>
    </location>
</feature>
<accession>A0ABR3YNU8</accession>
<dbReference type="Pfam" id="PF00083">
    <property type="entry name" value="Sugar_tr"/>
    <property type="match status" value="1"/>
</dbReference>
<dbReference type="SUPFAM" id="SSF103473">
    <property type="entry name" value="MFS general substrate transporter"/>
    <property type="match status" value="1"/>
</dbReference>
<dbReference type="PANTHER" id="PTHR48022:SF11">
    <property type="entry name" value="MONOSACCHARIDE TRANSPORTER (HXT8), PUTATIVE (AFU_ORTHOLOGUE AFUA_2G08120)-RELATED"/>
    <property type="match status" value="1"/>
</dbReference>
<comment type="subcellular location">
    <subcellularLocation>
        <location evidence="1">Membrane</location>
        <topology evidence="1">Multi-pass membrane protein</topology>
    </subcellularLocation>
</comment>
<name>A0ABR3YNU8_9PEZI</name>
<evidence type="ECO:0000256" key="1">
    <source>
        <dbReference type="ARBA" id="ARBA00004141"/>
    </source>
</evidence>
<dbReference type="EMBL" id="JAWCUI010000067">
    <property type="protein sequence ID" value="KAL1889981.1"/>
    <property type="molecule type" value="Genomic_DNA"/>
</dbReference>
<feature type="transmembrane region" description="Helical" evidence="7">
    <location>
        <begin position="161"/>
        <end position="187"/>
    </location>
</feature>
<proteinExistence type="inferred from homology"/>
<dbReference type="PROSITE" id="PS50850">
    <property type="entry name" value="MFS"/>
    <property type="match status" value="1"/>
</dbReference>
<evidence type="ECO:0000256" key="7">
    <source>
        <dbReference type="SAM" id="Phobius"/>
    </source>
</evidence>
<feature type="transmembrane region" description="Helical" evidence="7">
    <location>
        <begin position="104"/>
        <end position="122"/>
    </location>
</feature>
<evidence type="ECO:0000259" key="8">
    <source>
        <dbReference type="PROSITE" id="PS50850"/>
    </source>
</evidence>
<keyword evidence="4 7" id="KW-0812">Transmembrane</keyword>
<feature type="transmembrane region" description="Helical" evidence="7">
    <location>
        <begin position="384"/>
        <end position="403"/>
    </location>
</feature>
<dbReference type="PROSITE" id="PS00216">
    <property type="entry name" value="SUGAR_TRANSPORT_1"/>
    <property type="match status" value="1"/>
</dbReference>
<dbReference type="PROSITE" id="PS00217">
    <property type="entry name" value="SUGAR_TRANSPORT_2"/>
    <property type="match status" value="1"/>
</dbReference>
<comment type="similarity">
    <text evidence="2">Belongs to the major facilitator superfamily. Sugar transporter (TC 2.A.1.1) family.</text>
</comment>
<dbReference type="InterPro" id="IPR050360">
    <property type="entry name" value="MFS_Sugar_Transporters"/>
</dbReference>
<evidence type="ECO:0000256" key="6">
    <source>
        <dbReference type="ARBA" id="ARBA00023136"/>
    </source>
</evidence>
<evidence type="ECO:0000256" key="5">
    <source>
        <dbReference type="ARBA" id="ARBA00022989"/>
    </source>
</evidence>
<evidence type="ECO:0000256" key="4">
    <source>
        <dbReference type="ARBA" id="ARBA00022692"/>
    </source>
</evidence>
<comment type="caution">
    <text evidence="9">The sequence shown here is derived from an EMBL/GenBank/DDBJ whole genome shotgun (WGS) entry which is preliminary data.</text>
</comment>
<dbReference type="InterPro" id="IPR005829">
    <property type="entry name" value="Sugar_transporter_CS"/>
</dbReference>
<dbReference type="InterPro" id="IPR005828">
    <property type="entry name" value="MFS_sugar_transport-like"/>
</dbReference>
<sequence length="533" mass="58286">MTSSEEASVTVPRKLTLYNYKCVAFAAMASIIIGYSLSAVATTLGQPAFYKSLNLQTDASVDKAAYDYMVVIQGLSTSLSQAGGFFGSFFVAWTADKYGRLRSFQMACVIVIIGGALTAGSVDIPMFLFFRLFGGFGIGMLLVLFPMYAAELSPPHSRGFLVGQHGAGLCVGYNLAAAVSFGCYFAKNGNFAWRFPLALNCLFASILLAFSFSMPESPRWLILKDRLDEARAVTNRVHSIPGENDDFAHAEFEAMVSQIHFEHVKSDGAVRTFVGRWKYLFSKKSYLHRAALGFCLMFGMQATGSTVITNFQIILYPGLGVGPALTLALYWVFVGVAFFANTTSSLIVDRVGRRRCFLIGLVGCLSALIGETVASSFLPTTNHAVLVLGVFFIFWFIPWYGLTIDGTMYTYASEIWPSEIRAEGIAISMVGYWLATIAILQGAPTGFDRCGWKFYLVFIIGTVAMWLFVALCLPETSNIPMEEIGRLFGDEVAVTLEEHLKSHGHGHNHGNELENSGIVGVTDDEKPQASITE</sequence>
<gene>
    <name evidence="9" type="ORF">Sste5346_008560</name>
</gene>
<feature type="transmembrane region" description="Helical" evidence="7">
    <location>
        <begin position="357"/>
        <end position="378"/>
    </location>
</feature>
<feature type="transmembrane region" description="Helical" evidence="7">
    <location>
        <begin position="424"/>
        <end position="442"/>
    </location>
</feature>
<dbReference type="Gene3D" id="1.20.1250.20">
    <property type="entry name" value="MFS general substrate transporter like domains"/>
    <property type="match status" value="1"/>
</dbReference>
<keyword evidence="5 7" id="KW-1133">Transmembrane helix</keyword>
<feature type="transmembrane region" description="Helical" evidence="7">
    <location>
        <begin position="286"/>
        <end position="308"/>
    </location>
</feature>
<dbReference type="InterPro" id="IPR020846">
    <property type="entry name" value="MFS_dom"/>
</dbReference>
<keyword evidence="10" id="KW-1185">Reference proteome</keyword>